<dbReference type="InterPro" id="IPR012334">
    <property type="entry name" value="Pectin_lyas_fold"/>
</dbReference>
<evidence type="ECO:0000313" key="2">
    <source>
        <dbReference type="EMBL" id="SFV27359.1"/>
    </source>
</evidence>
<feature type="signal peptide" evidence="1">
    <location>
        <begin position="1"/>
        <end position="18"/>
    </location>
</feature>
<evidence type="ECO:0000256" key="1">
    <source>
        <dbReference type="SAM" id="SignalP"/>
    </source>
</evidence>
<protein>
    <submittedName>
        <fullName evidence="2">Uncharacterized protein</fullName>
    </submittedName>
</protein>
<organism evidence="2 3">
    <name type="scientific">Thermoflavifilum thermophilum</name>
    <dbReference type="NCBI Taxonomy" id="1393122"/>
    <lineage>
        <taxon>Bacteria</taxon>
        <taxon>Pseudomonadati</taxon>
        <taxon>Bacteroidota</taxon>
        <taxon>Chitinophagia</taxon>
        <taxon>Chitinophagales</taxon>
        <taxon>Chitinophagaceae</taxon>
        <taxon>Thermoflavifilum</taxon>
    </lineage>
</organism>
<dbReference type="Gene3D" id="2.160.20.10">
    <property type="entry name" value="Single-stranded right-handed beta-helix, Pectin lyase-like"/>
    <property type="match status" value="1"/>
</dbReference>
<accession>A0A1I7MY47</accession>
<dbReference type="OrthoDB" id="253409at2"/>
<dbReference type="InterPro" id="IPR011050">
    <property type="entry name" value="Pectin_lyase_fold/virulence"/>
</dbReference>
<sequence>MKLFSLFISLLPFFSAYSQGKVNYDFFSLSKPSINRLIDSVRSVAYPIAYSLPHGYVKDGSVDYRYYVQKAIDEHAVVAFPPFPVLINDSGITLHSDQFILFPPGSQIRLLPSSRPSYEILRVFDAENTAIFYPHIAGDAASHLGHSGEWGMGISVRGARNIFIYHPNITYCWGDGIYIGDEKIPFSKKIRIIGGNIANNRRNGISVISVDSLLIDSTVLTHNMGTWPKAGIDIEPNTYQNVINHIYLNHIHTNNNYAGIIINLNALNSGIKPVPVQIYINQPFDSASQYGLWFVKIQPNKLNTNLVQGNIQVSGGHWLFNKQPVLINEYLQQKLGPNIALLPN</sequence>
<gene>
    <name evidence="2" type="ORF">SAMN05660895_0093</name>
</gene>
<dbReference type="STRING" id="1393122.SAMN05660895_0093"/>
<evidence type="ECO:0000313" key="3">
    <source>
        <dbReference type="Proteomes" id="UP000199537"/>
    </source>
</evidence>
<dbReference type="SUPFAM" id="SSF51126">
    <property type="entry name" value="Pectin lyase-like"/>
    <property type="match status" value="1"/>
</dbReference>
<feature type="chain" id="PRO_5011671355" evidence="1">
    <location>
        <begin position="19"/>
        <end position="344"/>
    </location>
</feature>
<dbReference type="RefSeq" id="WP_143103909.1">
    <property type="nucleotide sequence ID" value="NZ_FPCJ01000001.1"/>
</dbReference>
<keyword evidence="3" id="KW-1185">Reference proteome</keyword>
<dbReference type="EMBL" id="FPCJ01000001">
    <property type="protein sequence ID" value="SFV27359.1"/>
    <property type="molecule type" value="Genomic_DNA"/>
</dbReference>
<proteinExistence type="predicted"/>
<dbReference type="AlphaFoldDB" id="A0A1I7MY47"/>
<keyword evidence="1" id="KW-0732">Signal</keyword>
<reference evidence="3" key="1">
    <citation type="submission" date="2016-10" db="EMBL/GenBank/DDBJ databases">
        <authorList>
            <person name="Varghese N."/>
            <person name="Submissions S."/>
        </authorList>
    </citation>
    <scope>NUCLEOTIDE SEQUENCE [LARGE SCALE GENOMIC DNA]</scope>
    <source>
        <strain evidence="3">DSM 14807</strain>
    </source>
</reference>
<name>A0A1I7MY47_9BACT</name>
<dbReference type="Proteomes" id="UP000199537">
    <property type="component" value="Unassembled WGS sequence"/>
</dbReference>